<evidence type="ECO:0000256" key="1">
    <source>
        <dbReference type="SAM" id="MobiDB-lite"/>
    </source>
</evidence>
<evidence type="ECO:0008006" key="5">
    <source>
        <dbReference type="Google" id="ProtNLM"/>
    </source>
</evidence>
<feature type="region of interest" description="Disordered" evidence="1">
    <location>
        <begin position="210"/>
        <end position="231"/>
    </location>
</feature>
<dbReference type="RefSeq" id="WP_212999807.1">
    <property type="nucleotide sequence ID" value="NZ_BAAATW010000005.1"/>
</dbReference>
<feature type="transmembrane region" description="Helical" evidence="2">
    <location>
        <begin position="21"/>
        <end position="41"/>
    </location>
</feature>
<protein>
    <recommendedName>
        <fullName evidence="5">DUF4389 domain-containing protein</fullName>
    </recommendedName>
</protein>
<feature type="transmembrane region" description="Helical" evidence="2">
    <location>
        <begin position="428"/>
        <end position="450"/>
    </location>
</feature>
<evidence type="ECO:0000313" key="4">
    <source>
        <dbReference type="Proteomes" id="UP000680865"/>
    </source>
</evidence>
<sequence length="475" mass="49920">MNRYPVRVEARHEEPLSRWLWLVKWILLVPHYLALLVLWTGLVVLTLVAYLAVLFTGHYPVAIRAYNLGVLRWSWRVGYYGYQVLGTDRYPPFTLADVPDYPARVRLDSTDGPPPRWLPLVAWVFAIPHLLIIGALNGAATWSPAAGDARTAAPIGVVSAALLIAGFALLFTGHYPRGLARLLIGIARWNLRVLAYLTLLTPRYPPFRLDQGGMEPDGPDGDPPPHAAHAETRSGAGSAIALVVGVMLLAPAAGAAIGGGILLAVDSRHDSTGYVTSPAVDLTSTTAAVTAEDLTITDADAWTRGISDTGGLRLNAVSSNGRSLFIGIAPQHSIDAWLSGTAHDELTGLSDGTPDYDRVPGDVLAVTDPTSQTFWVASATGPQATLEWNMVDGQYAVVVVNADGSPGVAADVRGAFQVPASAAWGGGLLALGGILAMLAIGLIVLGGWGLGLRHNGPPPPIGPVPQPIPPVTAGV</sequence>
<gene>
    <name evidence="3" type="ORF">Aco04nite_51720</name>
</gene>
<organism evidence="3 4">
    <name type="scientific">Winogradskya consettensis</name>
    <dbReference type="NCBI Taxonomy" id="113560"/>
    <lineage>
        <taxon>Bacteria</taxon>
        <taxon>Bacillati</taxon>
        <taxon>Actinomycetota</taxon>
        <taxon>Actinomycetes</taxon>
        <taxon>Micromonosporales</taxon>
        <taxon>Micromonosporaceae</taxon>
        <taxon>Winogradskya</taxon>
    </lineage>
</organism>
<feature type="transmembrane region" description="Helical" evidence="2">
    <location>
        <begin position="179"/>
        <end position="199"/>
    </location>
</feature>
<name>A0A919SSL5_9ACTN</name>
<dbReference type="EMBL" id="BOQP01000028">
    <property type="protein sequence ID" value="GIM76712.1"/>
    <property type="molecule type" value="Genomic_DNA"/>
</dbReference>
<comment type="caution">
    <text evidence="3">The sequence shown here is derived from an EMBL/GenBank/DDBJ whole genome shotgun (WGS) entry which is preliminary data.</text>
</comment>
<evidence type="ECO:0000256" key="2">
    <source>
        <dbReference type="SAM" id="Phobius"/>
    </source>
</evidence>
<dbReference type="InterPro" id="IPR025498">
    <property type="entry name" value="DUF4389"/>
</dbReference>
<keyword evidence="2" id="KW-0812">Transmembrane</keyword>
<evidence type="ECO:0000313" key="3">
    <source>
        <dbReference type="EMBL" id="GIM76712.1"/>
    </source>
</evidence>
<keyword evidence="4" id="KW-1185">Reference proteome</keyword>
<feature type="transmembrane region" description="Helical" evidence="2">
    <location>
        <begin position="47"/>
        <end position="66"/>
    </location>
</feature>
<keyword evidence="2" id="KW-1133">Transmembrane helix</keyword>
<feature type="transmembrane region" description="Helical" evidence="2">
    <location>
        <begin position="152"/>
        <end position="172"/>
    </location>
</feature>
<feature type="transmembrane region" description="Helical" evidence="2">
    <location>
        <begin position="239"/>
        <end position="265"/>
    </location>
</feature>
<dbReference type="Pfam" id="PF14333">
    <property type="entry name" value="DUF4389"/>
    <property type="match status" value="2"/>
</dbReference>
<accession>A0A919SSL5</accession>
<dbReference type="AlphaFoldDB" id="A0A919SSL5"/>
<keyword evidence="2" id="KW-0472">Membrane</keyword>
<feature type="transmembrane region" description="Helical" evidence="2">
    <location>
        <begin position="117"/>
        <end position="140"/>
    </location>
</feature>
<reference evidence="3" key="1">
    <citation type="submission" date="2021-03" db="EMBL/GenBank/DDBJ databases">
        <title>Whole genome shotgun sequence of Actinoplanes consettensis NBRC 14913.</title>
        <authorList>
            <person name="Komaki H."/>
            <person name="Tamura T."/>
        </authorList>
    </citation>
    <scope>NUCLEOTIDE SEQUENCE</scope>
    <source>
        <strain evidence="3">NBRC 14913</strain>
    </source>
</reference>
<dbReference type="Proteomes" id="UP000680865">
    <property type="component" value="Unassembled WGS sequence"/>
</dbReference>
<proteinExistence type="predicted"/>